<reference evidence="7" key="1">
    <citation type="journal article" date="2018" name="Genome Announc.">
        <title>Ignatzschineria cameli sp. nov., isolated from necrotic foot tissue of dromedaries (Camelus dromedarius) and associated maggots (Wohlfahrtia species) in Dubai.</title>
        <authorList>
            <person name="Tsang C.C."/>
            <person name="Tang J.Y."/>
            <person name="Fong J.Y."/>
            <person name="Kinne J."/>
            <person name="Lee H.H."/>
            <person name="Joseph M."/>
            <person name="Jose S."/>
            <person name="Schuster R.K."/>
            <person name="Tang Y."/>
            <person name="Sivakumar S."/>
            <person name="Chen J.H."/>
            <person name="Teng J.L."/>
            <person name="Lau S.K."/>
            <person name="Wernery U."/>
            <person name="Woo P.C."/>
        </authorList>
    </citation>
    <scope>NUCLEOTIDE SEQUENCE</scope>
    <source>
        <strain evidence="7">UAE-HKU57</strain>
        <strain evidence="8">UAE-HKU58</strain>
    </source>
</reference>
<dbReference type="HAMAP" id="MF_00930">
    <property type="entry name" value="GreB"/>
    <property type="match status" value="1"/>
</dbReference>
<keyword evidence="2 4" id="KW-0238">DNA-binding</keyword>
<dbReference type="PANTHER" id="PTHR30437:SF6">
    <property type="entry name" value="TRANSCRIPTION ELONGATION FACTOR GREB"/>
    <property type="match status" value="1"/>
</dbReference>
<dbReference type="Proteomes" id="UP000245059">
    <property type="component" value="Unassembled WGS sequence"/>
</dbReference>
<comment type="similarity">
    <text evidence="4">Belongs to the GreA/GreB family. GreB subfamily.</text>
</comment>
<evidence type="ECO:0000256" key="3">
    <source>
        <dbReference type="ARBA" id="ARBA00023163"/>
    </source>
</evidence>
<dbReference type="EMBL" id="QEWV01000003">
    <property type="protein sequence ID" value="PWD93111.1"/>
    <property type="molecule type" value="Genomic_DNA"/>
</dbReference>
<dbReference type="OrthoDB" id="5511940at2"/>
<dbReference type="InterPro" id="IPR036953">
    <property type="entry name" value="GreA/GreB_C_sf"/>
</dbReference>
<dbReference type="GO" id="GO:0003746">
    <property type="term" value="F:translation elongation factor activity"/>
    <property type="evidence" value="ECO:0007669"/>
    <property type="project" value="UniProtKB-KW"/>
</dbReference>
<dbReference type="InterPro" id="IPR023459">
    <property type="entry name" value="Tscrpt_elong_fac_GreA/B_fam"/>
</dbReference>
<dbReference type="EMBL" id="QEWW01000001">
    <property type="protein sequence ID" value="PWD87866.1"/>
    <property type="molecule type" value="Genomic_DNA"/>
</dbReference>
<comment type="caution">
    <text evidence="7">The sequence shown here is derived from an EMBL/GenBank/DDBJ whole genome shotgun (WGS) entry which is preliminary data.</text>
</comment>
<reference evidence="9 10" key="2">
    <citation type="submission" date="2018-05" db="EMBL/GenBank/DDBJ databases">
        <title>Ignatzschineria dubaiensis sp. nov., isolated from necrotic foot tissues of dromedaries (Camelus dromedarius) and associated maggots in Dubai, United Arab Emirates.</title>
        <authorList>
            <person name="Tsang C.C."/>
            <person name="Tang J.Y.M."/>
            <person name="Fong J.Y.H."/>
            <person name="Kinne J."/>
            <person name="Lee H.H."/>
            <person name="Joseph M."/>
            <person name="Jose S."/>
            <person name="Schuster R.K."/>
            <person name="Tang Y."/>
            <person name="Sivakumar S."/>
            <person name="Chen J.H.K."/>
            <person name="Teng J.L.L."/>
            <person name="Lau S.K.P."/>
            <person name="Wernery U."/>
            <person name="Woo P.C.Y."/>
        </authorList>
    </citation>
    <scope>NUCLEOTIDE SEQUENCE [LARGE SCALE GENOMIC DNA]</scope>
    <source>
        <strain evidence="9">UAE-HKU57</strain>
        <strain evidence="10">UAE-HKU58</strain>
    </source>
</reference>
<keyword evidence="3 4" id="KW-0804">Transcription</keyword>
<keyword evidence="7" id="KW-0648">Protein biosynthesis</keyword>
<dbReference type="PIRSF" id="PIRSF006092">
    <property type="entry name" value="GreA_GreB"/>
    <property type="match status" value="1"/>
</dbReference>
<dbReference type="Gene3D" id="1.10.287.180">
    <property type="entry name" value="Transcription elongation factor, GreA/GreB, N-terminal domain"/>
    <property type="match status" value="1"/>
</dbReference>
<dbReference type="Pfam" id="PF03449">
    <property type="entry name" value="GreA_GreB_N"/>
    <property type="match status" value="1"/>
</dbReference>
<protein>
    <recommendedName>
        <fullName evidence="4">Transcription elongation factor GreB</fullName>
    </recommendedName>
    <alternativeName>
        <fullName evidence="4">Transcript cleavage factor GreB</fullName>
    </alternativeName>
</protein>
<sequence>MAINLITQEGMEILQKELDYLWRIERPEITQKVTWAAGLGDRSENADYQFNKQKLREIDRRVRHLRKRLEVLRPVPYSPQQEGKVYFGAWVTLVDDEENRLFFRIVGADEIAHHKDYSSVNSPIAKACLGKEIDDELFVKTEHISKRWYIEDIFYGTPEAVADKIPAVTMSAE</sequence>
<evidence type="ECO:0000313" key="8">
    <source>
        <dbReference type="EMBL" id="PWD93111.1"/>
    </source>
</evidence>
<dbReference type="NCBIfam" id="TIGR01461">
    <property type="entry name" value="greB"/>
    <property type="match status" value="1"/>
</dbReference>
<dbReference type="InterPro" id="IPR006358">
    <property type="entry name" value="Tscrpt_elong_fac_GreB"/>
</dbReference>
<keyword evidence="1 4" id="KW-0805">Transcription regulation</keyword>
<evidence type="ECO:0000313" key="10">
    <source>
        <dbReference type="Proteomes" id="UP000245217"/>
    </source>
</evidence>
<dbReference type="InterPro" id="IPR022691">
    <property type="entry name" value="Tscrpt_elong_fac_GreA/B_N"/>
</dbReference>
<proteinExistence type="inferred from homology"/>
<accession>A0A2U2AT55</accession>
<feature type="domain" description="Transcription elongation factor GreA/GreB C-terminal" evidence="5">
    <location>
        <begin position="81"/>
        <end position="153"/>
    </location>
</feature>
<dbReference type="Gene3D" id="3.10.50.30">
    <property type="entry name" value="Transcription elongation factor, GreA/GreB, C-terminal domain"/>
    <property type="match status" value="1"/>
</dbReference>
<dbReference type="GO" id="GO:0032784">
    <property type="term" value="P:regulation of DNA-templated transcription elongation"/>
    <property type="evidence" value="ECO:0007669"/>
    <property type="project" value="UniProtKB-UniRule"/>
</dbReference>
<evidence type="ECO:0000259" key="6">
    <source>
        <dbReference type="Pfam" id="PF03449"/>
    </source>
</evidence>
<evidence type="ECO:0000256" key="2">
    <source>
        <dbReference type="ARBA" id="ARBA00023125"/>
    </source>
</evidence>
<dbReference type="FunFam" id="1.10.287.180:FF:000001">
    <property type="entry name" value="Transcription elongation factor GreA"/>
    <property type="match status" value="1"/>
</dbReference>
<dbReference type="SUPFAM" id="SSF46557">
    <property type="entry name" value="GreA transcript cleavage protein, N-terminal domain"/>
    <property type="match status" value="1"/>
</dbReference>
<evidence type="ECO:0000259" key="5">
    <source>
        <dbReference type="Pfam" id="PF01272"/>
    </source>
</evidence>
<name>A0A2U2AT55_9GAMM</name>
<dbReference type="Proteomes" id="UP000245217">
    <property type="component" value="Unassembled WGS sequence"/>
</dbReference>
<dbReference type="GO" id="GO:0003677">
    <property type="term" value="F:DNA binding"/>
    <property type="evidence" value="ECO:0007669"/>
    <property type="project" value="UniProtKB-UniRule"/>
</dbReference>
<evidence type="ECO:0000256" key="1">
    <source>
        <dbReference type="ARBA" id="ARBA00023015"/>
    </source>
</evidence>
<evidence type="ECO:0000313" key="9">
    <source>
        <dbReference type="Proteomes" id="UP000245059"/>
    </source>
</evidence>
<keyword evidence="7" id="KW-0251">Elongation factor</keyword>
<feature type="domain" description="Transcription elongation factor GreA/GreB N-terminal" evidence="6">
    <location>
        <begin position="5"/>
        <end position="70"/>
    </location>
</feature>
<evidence type="ECO:0000313" key="7">
    <source>
        <dbReference type="EMBL" id="PWD87866.1"/>
    </source>
</evidence>
<dbReference type="NCBIfam" id="NF002506">
    <property type="entry name" value="PRK01885.1"/>
    <property type="match status" value="1"/>
</dbReference>
<dbReference type="PROSITE" id="PS00829">
    <property type="entry name" value="GREAB_1"/>
    <property type="match status" value="1"/>
</dbReference>
<organism evidence="7 9">
    <name type="scientific">Ignatzschineria cameli</name>
    <dbReference type="NCBI Taxonomy" id="2182793"/>
    <lineage>
        <taxon>Bacteria</taxon>
        <taxon>Pseudomonadati</taxon>
        <taxon>Pseudomonadota</taxon>
        <taxon>Gammaproteobacteria</taxon>
        <taxon>Cardiobacteriales</taxon>
        <taxon>Ignatzschineriaceae</taxon>
        <taxon>Ignatzschineria</taxon>
    </lineage>
</organism>
<evidence type="ECO:0000256" key="4">
    <source>
        <dbReference type="HAMAP-Rule" id="MF_00930"/>
    </source>
</evidence>
<dbReference type="SUPFAM" id="SSF54534">
    <property type="entry name" value="FKBP-like"/>
    <property type="match status" value="1"/>
</dbReference>
<dbReference type="InterPro" id="IPR036805">
    <property type="entry name" value="Tscrpt_elong_fac_GreA/B_N_sf"/>
</dbReference>
<dbReference type="InterPro" id="IPR001437">
    <property type="entry name" value="Tscrpt_elong_fac_GreA/B_C"/>
</dbReference>
<dbReference type="AlphaFoldDB" id="A0A2U2AT55"/>
<gene>
    <name evidence="4 7" type="primary">greB</name>
    <name evidence="7" type="ORF">DC077_00870</name>
    <name evidence="8" type="ORF">DC078_04660</name>
</gene>
<keyword evidence="10" id="KW-1185">Reference proteome</keyword>
<dbReference type="InterPro" id="IPR018151">
    <property type="entry name" value="TF_GreA/GreB_CS"/>
</dbReference>
<dbReference type="Pfam" id="PF01272">
    <property type="entry name" value="GreA_GreB"/>
    <property type="match status" value="1"/>
</dbReference>
<dbReference type="PANTHER" id="PTHR30437">
    <property type="entry name" value="TRANSCRIPTION ELONGATION FACTOR GREA"/>
    <property type="match status" value="1"/>
</dbReference>
<comment type="function">
    <text evidence="4">Necessary for efficient RNA polymerase transcription elongation past template-encoded arresting sites. The arresting sites in DNA have the property of trapping a certain fraction of elongating RNA polymerases that pass through, resulting in locked ternary complexes. Cleavage of the nascent transcript by cleavage factors such as GreA or GreB allows the resumption of elongation from the new 3'terminus. GreB releases sequences of up to 9 nucleotides in length.</text>
</comment>
<dbReference type="GO" id="GO:0006354">
    <property type="term" value="P:DNA-templated transcription elongation"/>
    <property type="evidence" value="ECO:0007669"/>
    <property type="project" value="TreeGrafter"/>
</dbReference>
<dbReference type="RefSeq" id="WP_109201435.1">
    <property type="nucleotide sequence ID" value="NZ_QEWS01000003.1"/>
</dbReference>
<dbReference type="GO" id="GO:0070063">
    <property type="term" value="F:RNA polymerase binding"/>
    <property type="evidence" value="ECO:0007669"/>
    <property type="project" value="InterPro"/>
</dbReference>